<organism evidence="1">
    <name type="scientific">marine sediment metagenome</name>
    <dbReference type="NCBI Taxonomy" id="412755"/>
    <lineage>
        <taxon>unclassified sequences</taxon>
        <taxon>metagenomes</taxon>
        <taxon>ecological metagenomes</taxon>
    </lineage>
</organism>
<proteinExistence type="predicted"/>
<feature type="non-terminal residue" evidence="1">
    <location>
        <position position="229"/>
    </location>
</feature>
<evidence type="ECO:0000313" key="1">
    <source>
        <dbReference type="EMBL" id="KKL51456.1"/>
    </source>
</evidence>
<gene>
    <name evidence="1" type="ORF">LCGC14_2295340</name>
</gene>
<accession>A0A0F9DCM0</accession>
<protein>
    <submittedName>
        <fullName evidence="1">Uncharacterized protein</fullName>
    </submittedName>
</protein>
<reference evidence="1" key="1">
    <citation type="journal article" date="2015" name="Nature">
        <title>Complex archaea that bridge the gap between prokaryotes and eukaryotes.</title>
        <authorList>
            <person name="Spang A."/>
            <person name="Saw J.H."/>
            <person name="Jorgensen S.L."/>
            <person name="Zaremba-Niedzwiedzka K."/>
            <person name="Martijn J."/>
            <person name="Lind A.E."/>
            <person name="van Eijk R."/>
            <person name="Schleper C."/>
            <person name="Guy L."/>
            <person name="Ettema T.J."/>
        </authorList>
    </citation>
    <scope>NUCLEOTIDE SEQUENCE</scope>
</reference>
<comment type="caution">
    <text evidence="1">The sequence shown here is derived from an EMBL/GenBank/DDBJ whole genome shotgun (WGS) entry which is preliminary data.</text>
</comment>
<dbReference type="AlphaFoldDB" id="A0A0F9DCM0"/>
<sequence length="229" mass="24586">MVKISIISLQECLNFLDIGTGYFSITAENDTLNMTYNSVTEDVEITDSTYQGDDLAIVLEAAIDTAFSITSTVAYSSTTYKFTITVAANTITIDVSASDAALTFGFTSDPTAALSIVSDQAATEDPTAPVQVILDGVDSFVKGYCDRDFESTSYNEYQNGRDKQNLFLKQYPIISVSRLSIGRINGLKVNNSASSTYATVSVSSTGVVLNKDGTTTELLFSAYATLTLM</sequence>
<dbReference type="EMBL" id="LAZR01032246">
    <property type="protein sequence ID" value="KKL51456.1"/>
    <property type="molecule type" value="Genomic_DNA"/>
</dbReference>
<name>A0A0F9DCM0_9ZZZZ</name>